<dbReference type="GO" id="GO:0005829">
    <property type="term" value="C:cytosol"/>
    <property type="evidence" value="ECO:0007669"/>
    <property type="project" value="TreeGrafter"/>
</dbReference>
<organism evidence="6 7">
    <name type="scientific">Daphnia galeata</name>
    <dbReference type="NCBI Taxonomy" id="27404"/>
    <lineage>
        <taxon>Eukaryota</taxon>
        <taxon>Metazoa</taxon>
        <taxon>Ecdysozoa</taxon>
        <taxon>Arthropoda</taxon>
        <taxon>Crustacea</taxon>
        <taxon>Branchiopoda</taxon>
        <taxon>Diplostraca</taxon>
        <taxon>Cladocera</taxon>
        <taxon>Anomopoda</taxon>
        <taxon>Daphniidae</taxon>
        <taxon>Daphnia</taxon>
    </lineage>
</organism>
<dbReference type="GO" id="GO:0035329">
    <property type="term" value="P:hippo signaling"/>
    <property type="evidence" value="ECO:0007669"/>
    <property type="project" value="InterPro"/>
</dbReference>
<dbReference type="GO" id="GO:0043065">
    <property type="term" value="P:positive regulation of apoptotic process"/>
    <property type="evidence" value="ECO:0007669"/>
    <property type="project" value="TreeGrafter"/>
</dbReference>
<comment type="caution">
    <text evidence="6">The sequence shown here is derived from an EMBL/GenBank/DDBJ whole genome shotgun (WGS) entry which is preliminary data.</text>
</comment>
<accession>A0A8J2RKR6</accession>
<feature type="compositionally biased region" description="Low complexity" evidence="3">
    <location>
        <begin position="105"/>
        <end position="124"/>
    </location>
</feature>
<feature type="compositionally biased region" description="Basic and acidic residues" evidence="3">
    <location>
        <begin position="344"/>
        <end position="358"/>
    </location>
</feature>
<dbReference type="InterPro" id="IPR036020">
    <property type="entry name" value="WW_dom_sf"/>
</dbReference>
<evidence type="ECO:0000313" key="7">
    <source>
        <dbReference type="Proteomes" id="UP000789390"/>
    </source>
</evidence>
<feature type="compositionally biased region" description="Basic and acidic residues" evidence="3">
    <location>
        <begin position="307"/>
        <end position="316"/>
    </location>
</feature>
<proteinExistence type="predicted"/>
<dbReference type="AlphaFoldDB" id="A0A8J2RKR6"/>
<sequence length="358" mass="40628">MKPEQFPVNSPLCHQNPQANPLKLVLVDPDSQLSSAGSEQHHNNYFIHSTIGCFGHVNNNNIASCATLAQFETVSVSASQSSLASNSSSQQQQENPVYQNLSKSTTAGAAGAPASSSTNTSQDSGSEEFPLPPGWSIDYTLRGRKYYIDHNTQTTHWSHPLEKEGLPTGWERVESSEFGIYYVNHTTRHAQYEHPCAPRYITSGSSSLVDAQLRPSRPMPPAPRHTEFHAPPQVLVPANPYLYEEIPYWLQFYFRAAPEHDHKLRWELFRLPELDCYDNVLKRLYKQELETIVMNYEAYRSAMAREMERRRAEGHSRHFPASQQQQSQQQQQMLQLPPPQSRSHLKEKALAGDLETKV</sequence>
<dbReference type="SUPFAM" id="SSF51045">
    <property type="entry name" value="WW domain"/>
    <property type="match status" value="2"/>
</dbReference>
<dbReference type="GO" id="GO:0060090">
    <property type="term" value="F:molecular adaptor activity"/>
    <property type="evidence" value="ECO:0007669"/>
    <property type="project" value="InterPro"/>
</dbReference>
<keyword evidence="2" id="KW-0677">Repeat</keyword>
<dbReference type="Pfam" id="PF00397">
    <property type="entry name" value="WW"/>
    <property type="match status" value="2"/>
</dbReference>
<dbReference type="InterPro" id="IPR030030">
    <property type="entry name" value="Sav"/>
</dbReference>
<dbReference type="PROSITE" id="PS50951">
    <property type="entry name" value="SARAH"/>
    <property type="match status" value="1"/>
</dbReference>
<dbReference type="Proteomes" id="UP000789390">
    <property type="component" value="Unassembled WGS sequence"/>
</dbReference>
<dbReference type="CDD" id="cd21433">
    <property type="entry name" value="SARAH_Sav"/>
    <property type="match status" value="1"/>
</dbReference>
<dbReference type="SMART" id="SM00456">
    <property type="entry name" value="WW"/>
    <property type="match status" value="2"/>
</dbReference>
<dbReference type="GO" id="GO:0008285">
    <property type="term" value="P:negative regulation of cell population proliferation"/>
    <property type="evidence" value="ECO:0007669"/>
    <property type="project" value="TreeGrafter"/>
</dbReference>
<feature type="region of interest" description="Disordered" evidence="3">
    <location>
        <begin position="105"/>
        <end position="133"/>
    </location>
</feature>
<dbReference type="PANTHER" id="PTHR47522:SF2">
    <property type="entry name" value="PROTEIN SALVADOR HOMOLOG 1"/>
    <property type="match status" value="1"/>
</dbReference>
<evidence type="ECO:0000259" key="5">
    <source>
        <dbReference type="PROSITE" id="PS50951"/>
    </source>
</evidence>
<dbReference type="PANTHER" id="PTHR47522">
    <property type="entry name" value="SALVADOR FAMILY WW DOMAIN-CONTAINING PROTEIN 1"/>
    <property type="match status" value="1"/>
</dbReference>
<dbReference type="OrthoDB" id="5339429at2759"/>
<feature type="region of interest" description="Disordered" evidence="3">
    <location>
        <begin position="307"/>
        <end position="358"/>
    </location>
</feature>
<name>A0A8J2RKR6_9CRUS</name>
<feature type="domain" description="SARAH" evidence="5">
    <location>
        <begin position="263"/>
        <end position="310"/>
    </location>
</feature>
<dbReference type="CDD" id="cd00201">
    <property type="entry name" value="WW"/>
    <property type="match status" value="2"/>
</dbReference>
<dbReference type="Gene3D" id="2.20.70.10">
    <property type="match status" value="2"/>
</dbReference>
<feature type="domain" description="WW" evidence="4">
    <location>
        <begin position="129"/>
        <end position="162"/>
    </location>
</feature>
<evidence type="ECO:0008006" key="8">
    <source>
        <dbReference type="Google" id="ProtNLM"/>
    </source>
</evidence>
<feature type="domain" description="WW" evidence="4">
    <location>
        <begin position="164"/>
        <end position="197"/>
    </location>
</feature>
<evidence type="ECO:0000256" key="1">
    <source>
        <dbReference type="ARBA" id="ARBA00022553"/>
    </source>
</evidence>
<dbReference type="PROSITE" id="PS50020">
    <property type="entry name" value="WW_DOMAIN_2"/>
    <property type="match status" value="2"/>
</dbReference>
<dbReference type="FunFam" id="2.20.70.10:FF:000035">
    <property type="entry name" value="Salvador homolog 1 (Drosophila)"/>
    <property type="match status" value="1"/>
</dbReference>
<dbReference type="InterPro" id="IPR011524">
    <property type="entry name" value="SARAH_dom"/>
</dbReference>
<dbReference type="EMBL" id="CAKKLH010000223">
    <property type="protein sequence ID" value="CAH0106525.1"/>
    <property type="molecule type" value="Genomic_DNA"/>
</dbReference>
<keyword evidence="7" id="KW-1185">Reference proteome</keyword>
<gene>
    <name evidence="6" type="ORF">DGAL_LOCUS9680</name>
</gene>
<keyword evidence="1" id="KW-0597">Phosphoprotein</keyword>
<reference evidence="6" key="1">
    <citation type="submission" date="2021-11" db="EMBL/GenBank/DDBJ databases">
        <authorList>
            <person name="Schell T."/>
        </authorList>
    </citation>
    <scope>NUCLEOTIDE SEQUENCE</scope>
    <source>
        <strain evidence="6">M5</strain>
    </source>
</reference>
<dbReference type="GO" id="GO:0006915">
    <property type="term" value="P:apoptotic process"/>
    <property type="evidence" value="ECO:0007669"/>
    <property type="project" value="InterPro"/>
</dbReference>
<evidence type="ECO:0000259" key="4">
    <source>
        <dbReference type="PROSITE" id="PS50020"/>
    </source>
</evidence>
<evidence type="ECO:0000256" key="2">
    <source>
        <dbReference type="ARBA" id="ARBA00022737"/>
    </source>
</evidence>
<feature type="compositionally biased region" description="Low complexity" evidence="3">
    <location>
        <begin position="322"/>
        <end position="335"/>
    </location>
</feature>
<evidence type="ECO:0000256" key="3">
    <source>
        <dbReference type="SAM" id="MobiDB-lite"/>
    </source>
</evidence>
<evidence type="ECO:0000313" key="6">
    <source>
        <dbReference type="EMBL" id="CAH0106525.1"/>
    </source>
</evidence>
<protein>
    <recommendedName>
        <fullName evidence="8">Scaffold protein salvador shar-pei</fullName>
    </recommendedName>
</protein>
<dbReference type="InterPro" id="IPR001202">
    <property type="entry name" value="WW_dom"/>
</dbReference>